<proteinExistence type="predicted"/>
<dbReference type="AlphaFoldDB" id="A0A0D3K932"/>
<evidence type="ECO:0000313" key="4">
    <source>
        <dbReference type="Proteomes" id="UP000013827"/>
    </source>
</evidence>
<feature type="compositionally biased region" description="Acidic residues" evidence="2">
    <location>
        <begin position="61"/>
        <end position="73"/>
    </location>
</feature>
<dbReference type="RefSeq" id="XP_005784696.1">
    <property type="nucleotide sequence ID" value="XM_005784639.1"/>
</dbReference>
<reference evidence="4" key="1">
    <citation type="journal article" date="2013" name="Nature">
        <title>Pan genome of the phytoplankton Emiliania underpins its global distribution.</title>
        <authorList>
            <person name="Read B.A."/>
            <person name="Kegel J."/>
            <person name="Klute M.J."/>
            <person name="Kuo A."/>
            <person name="Lefebvre S.C."/>
            <person name="Maumus F."/>
            <person name="Mayer C."/>
            <person name="Miller J."/>
            <person name="Monier A."/>
            <person name="Salamov A."/>
            <person name="Young J."/>
            <person name="Aguilar M."/>
            <person name="Claverie J.M."/>
            <person name="Frickenhaus S."/>
            <person name="Gonzalez K."/>
            <person name="Herman E.K."/>
            <person name="Lin Y.C."/>
            <person name="Napier J."/>
            <person name="Ogata H."/>
            <person name="Sarno A.F."/>
            <person name="Shmutz J."/>
            <person name="Schroeder D."/>
            <person name="de Vargas C."/>
            <person name="Verret F."/>
            <person name="von Dassow P."/>
            <person name="Valentin K."/>
            <person name="Van de Peer Y."/>
            <person name="Wheeler G."/>
            <person name="Dacks J.B."/>
            <person name="Delwiche C.F."/>
            <person name="Dyhrman S.T."/>
            <person name="Glockner G."/>
            <person name="John U."/>
            <person name="Richards T."/>
            <person name="Worden A.Z."/>
            <person name="Zhang X."/>
            <person name="Grigoriev I.V."/>
            <person name="Allen A.E."/>
            <person name="Bidle K."/>
            <person name="Borodovsky M."/>
            <person name="Bowler C."/>
            <person name="Brownlee C."/>
            <person name="Cock J.M."/>
            <person name="Elias M."/>
            <person name="Gladyshev V.N."/>
            <person name="Groth M."/>
            <person name="Guda C."/>
            <person name="Hadaegh A."/>
            <person name="Iglesias-Rodriguez M.D."/>
            <person name="Jenkins J."/>
            <person name="Jones B.M."/>
            <person name="Lawson T."/>
            <person name="Leese F."/>
            <person name="Lindquist E."/>
            <person name="Lobanov A."/>
            <person name="Lomsadze A."/>
            <person name="Malik S.B."/>
            <person name="Marsh M.E."/>
            <person name="Mackinder L."/>
            <person name="Mock T."/>
            <person name="Mueller-Roeber B."/>
            <person name="Pagarete A."/>
            <person name="Parker M."/>
            <person name="Probert I."/>
            <person name="Quesneville H."/>
            <person name="Raines C."/>
            <person name="Rensing S.A."/>
            <person name="Riano-Pachon D.M."/>
            <person name="Richier S."/>
            <person name="Rokitta S."/>
            <person name="Shiraiwa Y."/>
            <person name="Soanes D.M."/>
            <person name="van der Giezen M."/>
            <person name="Wahlund T.M."/>
            <person name="Williams B."/>
            <person name="Wilson W."/>
            <person name="Wolfe G."/>
            <person name="Wurch L.L."/>
        </authorList>
    </citation>
    <scope>NUCLEOTIDE SEQUENCE</scope>
</reference>
<keyword evidence="1" id="KW-0175">Coiled coil</keyword>
<feature type="compositionally biased region" description="Low complexity" evidence="2">
    <location>
        <begin position="27"/>
        <end position="53"/>
    </location>
</feature>
<dbReference type="Proteomes" id="UP000013827">
    <property type="component" value="Unassembled WGS sequence"/>
</dbReference>
<reference evidence="3" key="2">
    <citation type="submission" date="2024-10" db="UniProtKB">
        <authorList>
            <consortium name="EnsemblProtists"/>
        </authorList>
    </citation>
    <scope>IDENTIFICATION</scope>
</reference>
<dbReference type="PaxDb" id="2903-EOD32267"/>
<feature type="compositionally biased region" description="Acidic residues" evidence="2">
    <location>
        <begin position="84"/>
        <end position="94"/>
    </location>
</feature>
<keyword evidence="4" id="KW-1185">Reference proteome</keyword>
<dbReference type="GeneID" id="17277541"/>
<organism evidence="3 4">
    <name type="scientific">Emiliania huxleyi (strain CCMP1516)</name>
    <dbReference type="NCBI Taxonomy" id="280463"/>
    <lineage>
        <taxon>Eukaryota</taxon>
        <taxon>Haptista</taxon>
        <taxon>Haptophyta</taxon>
        <taxon>Prymnesiophyceae</taxon>
        <taxon>Isochrysidales</taxon>
        <taxon>Noelaerhabdaceae</taxon>
        <taxon>Emiliania</taxon>
    </lineage>
</organism>
<dbReference type="HOGENOM" id="CLU_054484_0_0_1"/>
<dbReference type="EnsemblProtists" id="EOD32267">
    <property type="protein sequence ID" value="EOD32267"/>
    <property type="gene ID" value="EMIHUDRAFT_460672"/>
</dbReference>
<feature type="compositionally biased region" description="Low complexity" evidence="2">
    <location>
        <begin position="74"/>
        <end position="83"/>
    </location>
</feature>
<evidence type="ECO:0000313" key="3">
    <source>
        <dbReference type="EnsemblProtists" id="EOD32267"/>
    </source>
</evidence>
<accession>A0A0D3K932</accession>
<name>A0A0D3K932_EMIH1</name>
<feature type="region of interest" description="Disordered" evidence="2">
    <location>
        <begin position="1"/>
        <end position="109"/>
    </location>
</feature>
<sequence length="418" mass="44246">MCTPDTDTAPRADEPCGPPSAASDELAVTTATPAEAAAAEAAAEAAEAAAEAEVPPPAEEPAAETEGPAEEETAAVALPGGEPAAEEEAADEEVVAAGQPAGTAPEVRKLPSTTLSVTLKGDKAQPAMTADLSRRRGVKVKTYSRTIALTITAGTTTTLRELATQGALKILGPRAAEVALRQEGVLHAEDALDEPVKLDTSVVFSPPSTPSTDLVLIVYLDAEIFRDAFVGKVKADKESFESNAKAHSINIQQVEIYEMSGVNKTNFLAGIGASGMDKAPLNCCNTEKIETWLAKYKGKMEKLRADLLDLRRRKQEGKASTAKKSTKRALPPAVPHLCADTASHVFNEAANSLFLASLAAWSAVDGKERRKYEKHFLESATQAEVADKFGMVGITLPQVTAKFRNMRNREAKKQKAAQ</sequence>
<dbReference type="KEGG" id="ehx:EMIHUDRAFT_460672"/>
<protein>
    <submittedName>
        <fullName evidence="3">Uncharacterized protein</fullName>
    </submittedName>
</protein>
<feature type="coiled-coil region" evidence="1">
    <location>
        <begin position="293"/>
        <end position="320"/>
    </location>
</feature>
<evidence type="ECO:0000256" key="2">
    <source>
        <dbReference type="SAM" id="MobiDB-lite"/>
    </source>
</evidence>
<evidence type="ECO:0000256" key="1">
    <source>
        <dbReference type="SAM" id="Coils"/>
    </source>
</evidence>